<dbReference type="STRING" id="252740.A0A423WE35"/>
<proteinExistence type="predicted"/>
<dbReference type="EMBL" id="LJZO01000006">
    <property type="protein sequence ID" value="ROW01684.1"/>
    <property type="molecule type" value="Genomic_DNA"/>
</dbReference>
<feature type="region of interest" description="Disordered" evidence="1">
    <location>
        <begin position="67"/>
        <end position="141"/>
    </location>
</feature>
<evidence type="ECO:0000313" key="2">
    <source>
        <dbReference type="EMBL" id="ROW01684.1"/>
    </source>
</evidence>
<reference evidence="2 3" key="1">
    <citation type="submission" date="2015-09" db="EMBL/GenBank/DDBJ databases">
        <title>Host preference determinants of Valsa canker pathogens revealed by comparative genomics.</title>
        <authorList>
            <person name="Yin Z."/>
            <person name="Huang L."/>
        </authorList>
    </citation>
    <scope>NUCLEOTIDE SEQUENCE [LARGE SCALE GENOMIC DNA]</scope>
    <source>
        <strain evidence="2 3">YSFL</strain>
    </source>
</reference>
<dbReference type="Proteomes" id="UP000284375">
    <property type="component" value="Unassembled WGS sequence"/>
</dbReference>
<keyword evidence="3" id="KW-1185">Reference proteome</keyword>
<organism evidence="2 3">
    <name type="scientific">Cytospora chrysosperma</name>
    <name type="common">Cytospora canker fungus</name>
    <name type="synonym">Sphaeria chrysosperma</name>
    <dbReference type="NCBI Taxonomy" id="252740"/>
    <lineage>
        <taxon>Eukaryota</taxon>
        <taxon>Fungi</taxon>
        <taxon>Dikarya</taxon>
        <taxon>Ascomycota</taxon>
        <taxon>Pezizomycotina</taxon>
        <taxon>Sordariomycetes</taxon>
        <taxon>Sordariomycetidae</taxon>
        <taxon>Diaporthales</taxon>
        <taxon>Cytosporaceae</taxon>
        <taxon>Cytospora</taxon>
    </lineage>
</organism>
<feature type="region of interest" description="Disordered" evidence="1">
    <location>
        <begin position="1"/>
        <end position="21"/>
    </location>
</feature>
<sequence length="434" mass="46516">MGRPRTRRSAKKAPETSPAALAAPTHVPVTAHLEPVATIPDTTMDIDPATLLDPSLADMSFLDLFGPDFDSTQPSQVRPPGPKGTAPLHQDTWNFDINFGPYPPPPANNTATASTQVPPRPGLSTPGLTSQGASPPELAPPSPGSCSCLAKLYLALDSLTHLPAEVGPAIRVARCALKTAHDAIQCQVCFPPLTETMKVPIATLQNTMVLGALLPSLADAYQRILDMVDAETARGIFEQRQLRFALSGYGGVWGQLSCCGVSAHYADQVMQPAMWRLLVRALLKTDVYGMSFDSDKPGDEGLRPPQLGLKDIIGQMDARSRARHAEIDAMIEAGLPVPTGPIDRKLYRRPGGIQRTIPHEVGPGKATAVPDVFSQGSIPKRKWKLGNHVVIRPSLTPLLTSVNKLQAEAVSIELSDGELGTWLYDEAQGIRSQP</sequence>
<evidence type="ECO:0000256" key="1">
    <source>
        <dbReference type="SAM" id="MobiDB-lite"/>
    </source>
</evidence>
<comment type="caution">
    <text evidence="2">The sequence shown here is derived from an EMBL/GenBank/DDBJ whole genome shotgun (WGS) entry which is preliminary data.</text>
</comment>
<gene>
    <name evidence="2" type="ORF">VSDG_02203</name>
</gene>
<dbReference type="OrthoDB" id="3498215at2759"/>
<name>A0A423WE35_CYTCH</name>
<evidence type="ECO:0000313" key="3">
    <source>
        <dbReference type="Proteomes" id="UP000284375"/>
    </source>
</evidence>
<evidence type="ECO:0008006" key="4">
    <source>
        <dbReference type="Google" id="ProtNLM"/>
    </source>
</evidence>
<dbReference type="AlphaFoldDB" id="A0A423WE35"/>
<feature type="compositionally biased region" description="Basic residues" evidence="1">
    <location>
        <begin position="1"/>
        <end position="11"/>
    </location>
</feature>
<protein>
    <recommendedName>
        <fullName evidence="4">Aflatoxin regulatory protein domain-containing protein</fullName>
    </recommendedName>
</protein>
<accession>A0A423WE35</accession>